<keyword evidence="9" id="KW-1185">Reference proteome</keyword>
<keyword evidence="4" id="KW-0658">Purine biosynthesis</keyword>
<gene>
    <name evidence="6" type="ORF">C6V80_02035</name>
    <name evidence="7" type="ORF">EDC58_1021</name>
</gene>
<evidence type="ECO:0000256" key="4">
    <source>
        <dbReference type="ARBA" id="ARBA00022755"/>
    </source>
</evidence>
<feature type="domain" description="Formyl transferase N-terminal" evidence="5">
    <location>
        <begin position="3"/>
        <end position="166"/>
    </location>
</feature>
<dbReference type="PANTHER" id="PTHR43369">
    <property type="entry name" value="PHOSPHORIBOSYLGLYCINAMIDE FORMYLTRANSFERASE"/>
    <property type="match status" value="1"/>
</dbReference>
<dbReference type="GO" id="GO:0005829">
    <property type="term" value="C:cytosol"/>
    <property type="evidence" value="ECO:0007669"/>
    <property type="project" value="TreeGrafter"/>
</dbReference>
<dbReference type="Proteomes" id="UP000272781">
    <property type="component" value="Unassembled WGS sequence"/>
</dbReference>
<reference evidence="6" key="3">
    <citation type="submission" date="2019-06" db="EMBL/GenBank/DDBJ databases">
        <title>A comparative analysis of the Nautiliaceae.</title>
        <authorList>
            <person name="Grosche A."/>
            <person name="Smedile F."/>
            <person name="Vetriani C."/>
        </authorList>
    </citation>
    <scope>NUCLEOTIDE SEQUENCE</scope>
    <source>
        <strain evidence="6">TB6</strain>
    </source>
</reference>
<organism evidence="7 8">
    <name type="scientific">Caminibacter pacificus</name>
    <dbReference type="NCBI Taxonomy" id="1424653"/>
    <lineage>
        <taxon>Bacteria</taxon>
        <taxon>Pseudomonadati</taxon>
        <taxon>Campylobacterota</taxon>
        <taxon>Epsilonproteobacteria</taxon>
        <taxon>Nautiliales</taxon>
        <taxon>Nautiliaceae</taxon>
        <taxon>Caminibacter</taxon>
    </lineage>
</organism>
<dbReference type="EMBL" id="RJVK01000002">
    <property type="protein sequence ID" value="ROR40039.1"/>
    <property type="molecule type" value="Genomic_DNA"/>
</dbReference>
<evidence type="ECO:0000313" key="9">
    <source>
        <dbReference type="Proteomes" id="UP000298805"/>
    </source>
</evidence>
<evidence type="ECO:0000256" key="3">
    <source>
        <dbReference type="ARBA" id="ARBA00022679"/>
    </source>
</evidence>
<evidence type="ECO:0000259" key="5">
    <source>
        <dbReference type="Pfam" id="PF00551"/>
    </source>
</evidence>
<sequence>MKKIIVFFGKGGSNFINLLKNQSNYKIIAGITNRNDSEALKYKNLPPILISNDNDEILSFLKEKNPDLIVLAGYMKIVPPKIINAFKKKIINLHPSILPEFKGLNADKKSFEAKKACGITIHYADIELDSGDIILQYHINPNNFNNFEEYHEALKKAEHKFLPAVVELF</sequence>
<dbReference type="GO" id="GO:0006189">
    <property type="term" value="P:'de novo' IMP biosynthetic process"/>
    <property type="evidence" value="ECO:0007669"/>
    <property type="project" value="TreeGrafter"/>
</dbReference>
<proteinExistence type="predicted"/>
<dbReference type="PANTHER" id="PTHR43369:SF2">
    <property type="entry name" value="PHOSPHORIBOSYLGLYCINAMIDE FORMYLTRANSFERASE"/>
    <property type="match status" value="1"/>
</dbReference>
<dbReference type="InterPro" id="IPR036477">
    <property type="entry name" value="Formyl_transf_N_sf"/>
</dbReference>
<reference evidence="7 8" key="2">
    <citation type="submission" date="2018-11" db="EMBL/GenBank/DDBJ databases">
        <title>Genomic Encyclopedia of Type Strains, Phase IV (KMG-IV): sequencing the most valuable type-strain genomes for metagenomic binning, comparative biology and taxonomic classification.</title>
        <authorList>
            <person name="Goeker M."/>
        </authorList>
    </citation>
    <scope>NUCLEOTIDE SEQUENCE [LARGE SCALE GENOMIC DNA]</scope>
    <source>
        <strain evidence="7 8">DSM 27783</strain>
    </source>
</reference>
<evidence type="ECO:0000313" key="6">
    <source>
        <dbReference type="EMBL" id="QCI27786.1"/>
    </source>
</evidence>
<dbReference type="RefSeq" id="WP_123352423.1">
    <property type="nucleotide sequence ID" value="NZ_CP027432.2"/>
</dbReference>
<evidence type="ECO:0000256" key="2">
    <source>
        <dbReference type="ARBA" id="ARBA00012254"/>
    </source>
</evidence>
<reference evidence="9" key="1">
    <citation type="submission" date="2018-03" db="EMBL/GenBank/DDBJ databases">
        <title>A comparative analysis of the Nautiliaceae.</title>
        <authorList>
            <person name="Grosche A."/>
            <person name="Smedile F."/>
            <person name="Vetriani C."/>
        </authorList>
    </citation>
    <scope>NUCLEOTIDE SEQUENCE [LARGE SCALE GENOMIC DNA]</scope>
    <source>
        <strain evidence="9">TB6</strain>
    </source>
</reference>
<evidence type="ECO:0000256" key="1">
    <source>
        <dbReference type="ARBA" id="ARBA00005054"/>
    </source>
</evidence>
<protein>
    <recommendedName>
        <fullName evidence="2">phosphoribosylglycinamide formyltransferase 1</fullName>
        <ecNumber evidence="2">2.1.2.2</ecNumber>
    </recommendedName>
</protein>
<name>A0AAJ4UXW4_9BACT</name>
<evidence type="ECO:0000313" key="8">
    <source>
        <dbReference type="Proteomes" id="UP000272781"/>
    </source>
</evidence>
<keyword evidence="3" id="KW-0808">Transferase</keyword>
<dbReference type="EMBL" id="CP027432">
    <property type="protein sequence ID" value="QCI27786.1"/>
    <property type="molecule type" value="Genomic_DNA"/>
</dbReference>
<dbReference type="EC" id="2.1.2.2" evidence="2"/>
<dbReference type="InterPro" id="IPR002376">
    <property type="entry name" value="Formyl_transf_N"/>
</dbReference>
<dbReference type="SUPFAM" id="SSF53328">
    <property type="entry name" value="Formyltransferase"/>
    <property type="match status" value="1"/>
</dbReference>
<accession>A0AAJ4UXW4</accession>
<dbReference type="Proteomes" id="UP000298805">
    <property type="component" value="Chromosome"/>
</dbReference>
<comment type="pathway">
    <text evidence="1">Purine metabolism; IMP biosynthesis via de novo pathway; N(2)-formyl-N(1)-(5-phospho-D-ribosyl)glycinamide from N(1)-(5-phospho-D-ribosyl)glycinamide (10-formyl THF route): step 1/1.</text>
</comment>
<dbReference type="Gene3D" id="3.40.50.170">
    <property type="entry name" value="Formyl transferase, N-terminal domain"/>
    <property type="match status" value="1"/>
</dbReference>
<dbReference type="GO" id="GO:0004644">
    <property type="term" value="F:phosphoribosylglycinamide formyltransferase activity"/>
    <property type="evidence" value="ECO:0007669"/>
    <property type="project" value="UniProtKB-EC"/>
</dbReference>
<evidence type="ECO:0000313" key="7">
    <source>
        <dbReference type="EMBL" id="ROR40039.1"/>
    </source>
</evidence>
<dbReference type="Pfam" id="PF00551">
    <property type="entry name" value="Formyl_trans_N"/>
    <property type="match status" value="1"/>
</dbReference>
<dbReference type="AlphaFoldDB" id="A0AAJ4UXW4"/>